<feature type="domain" description="Fe/B12 periplasmic-binding" evidence="6">
    <location>
        <begin position="91"/>
        <end position="345"/>
    </location>
</feature>
<dbReference type="Gene3D" id="3.40.50.1980">
    <property type="entry name" value="Nitrogenase molybdenum iron protein domain"/>
    <property type="match status" value="2"/>
</dbReference>
<keyword evidence="3" id="KW-0813">Transport</keyword>
<feature type="signal peptide" evidence="5">
    <location>
        <begin position="1"/>
        <end position="33"/>
    </location>
</feature>
<protein>
    <submittedName>
        <fullName evidence="7">Iron-siderophore ABC transporter substrate-binding protein</fullName>
    </submittedName>
</protein>
<proteinExistence type="inferred from homology"/>
<dbReference type="InterPro" id="IPR002491">
    <property type="entry name" value="ABC_transptr_periplasmic_BD"/>
</dbReference>
<dbReference type="PROSITE" id="PS51257">
    <property type="entry name" value="PROKAR_LIPOPROTEIN"/>
    <property type="match status" value="1"/>
</dbReference>
<evidence type="ECO:0000259" key="6">
    <source>
        <dbReference type="PROSITE" id="PS50983"/>
    </source>
</evidence>
<evidence type="ECO:0000256" key="5">
    <source>
        <dbReference type="SAM" id="SignalP"/>
    </source>
</evidence>
<comment type="caution">
    <text evidence="7">The sequence shown here is derived from an EMBL/GenBank/DDBJ whole genome shotgun (WGS) entry which is preliminary data.</text>
</comment>
<evidence type="ECO:0000256" key="2">
    <source>
        <dbReference type="ARBA" id="ARBA00008814"/>
    </source>
</evidence>
<reference evidence="7 8" key="1">
    <citation type="submission" date="2022-03" db="EMBL/GenBank/DDBJ databases">
        <title>Pseudonocardia alaer sp. nov., a novel actinomycete isolated from reed forest soil.</title>
        <authorList>
            <person name="Wang L."/>
        </authorList>
    </citation>
    <scope>NUCLEOTIDE SEQUENCE [LARGE SCALE GENOMIC DNA]</scope>
    <source>
        <strain evidence="7 8">Y-16303</strain>
    </source>
</reference>
<dbReference type="SUPFAM" id="SSF53807">
    <property type="entry name" value="Helical backbone' metal receptor"/>
    <property type="match status" value="1"/>
</dbReference>
<evidence type="ECO:0000313" key="7">
    <source>
        <dbReference type="EMBL" id="MCH6169003.1"/>
    </source>
</evidence>
<evidence type="ECO:0000256" key="3">
    <source>
        <dbReference type="ARBA" id="ARBA00022448"/>
    </source>
</evidence>
<dbReference type="Pfam" id="PF01497">
    <property type="entry name" value="Peripla_BP_2"/>
    <property type="match status" value="1"/>
</dbReference>
<name>A0ABS9TKS4_9PSEU</name>
<evidence type="ECO:0000256" key="1">
    <source>
        <dbReference type="ARBA" id="ARBA00004196"/>
    </source>
</evidence>
<evidence type="ECO:0000313" key="8">
    <source>
        <dbReference type="Proteomes" id="UP001299970"/>
    </source>
</evidence>
<dbReference type="InterPro" id="IPR051313">
    <property type="entry name" value="Bact_iron-sidero_bind"/>
</dbReference>
<dbReference type="CDD" id="cd01146">
    <property type="entry name" value="FhuD"/>
    <property type="match status" value="1"/>
</dbReference>
<feature type="chain" id="PRO_5045877347" evidence="5">
    <location>
        <begin position="34"/>
        <end position="345"/>
    </location>
</feature>
<evidence type="ECO:0000256" key="4">
    <source>
        <dbReference type="ARBA" id="ARBA00022729"/>
    </source>
</evidence>
<comment type="subcellular location">
    <subcellularLocation>
        <location evidence="1">Cell envelope</location>
    </subcellularLocation>
</comment>
<dbReference type="PANTHER" id="PTHR30532">
    <property type="entry name" value="IRON III DICITRATE-BINDING PERIPLASMIC PROTEIN"/>
    <property type="match status" value="1"/>
</dbReference>
<gene>
    <name evidence="7" type="ORF">MMF94_25190</name>
</gene>
<dbReference type="Proteomes" id="UP001299970">
    <property type="component" value="Unassembled WGS sequence"/>
</dbReference>
<dbReference type="PROSITE" id="PS50983">
    <property type="entry name" value="FE_B12_PBP"/>
    <property type="match status" value="1"/>
</dbReference>
<dbReference type="RefSeq" id="WP_241039647.1">
    <property type="nucleotide sequence ID" value="NZ_BAAAJF010000040.1"/>
</dbReference>
<keyword evidence="8" id="KW-1185">Reference proteome</keyword>
<dbReference type="PANTHER" id="PTHR30532:SF25">
    <property type="entry name" value="IRON(III) DICITRATE-BINDING PERIPLASMIC PROTEIN"/>
    <property type="match status" value="1"/>
</dbReference>
<organism evidence="7 8">
    <name type="scientific">Pseudonocardia alaniniphila</name>
    <dbReference type="NCBI Taxonomy" id="75291"/>
    <lineage>
        <taxon>Bacteria</taxon>
        <taxon>Bacillati</taxon>
        <taxon>Actinomycetota</taxon>
        <taxon>Actinomycetes</taxon>
        <taxon>Pseudonocardiales</taxon>
        <taxon>Pseudonocardiaceae</taxon>
        <taxon>Pseudonocardia</taxon>
    </lineage>
</organism>
<keyword evidence="4 5" id="KW-0732">Signal</keyword>
<accession>A0ABS9TKS4</accession>
<sequence>MRSGRVGRPSRRWMSWGLAMALAAVLATGCATQQQGSSGGTGNTDVATGGKLFSTADEATAKLGADVGPGVFPRTITHARGTTRLETKPVRVVTIDSGELDAVLSLGVTPVGMANPNGKAPSYLADRVAGITSVGDTNNLNLEAIAALKPDLILGSQLRVDQLYEPLSAIAPTVLSIRPGFPWKEDFLLAGAALGEETKATEVLNDYQRRADAVKASLAGGAPAISLVRFMPGRIRLYGNLSFIGVILKDVGLPRAPGQDFDELAQEVSPELINRAEGDWIFYSSYGPPEATDQGAVVSGELWSRLNAVQKGHARPVDDEVWFLGLGPSGAMIVLDDLQKILATA</sequence>
<comment type="similarity">
    <text evidence="2">Belongs to the bacterial solute-binding protein 8 family.</text>
</comment>
<dbReference type="EMBL" id="JAKXMK010000023">
    <property type="protein sequence ID" value="MCH6169003.1"/>
    <property type="molecule type" value="Genomic_DNA"/>
</dbReference>